<protein>
    <recommendedName>
        <fullName evidence="4">Lipoprotein</fullName>
    </recommendedName>
</protein>
<keyword evidence="3" id="KW-1185">Reference proteome</keyword>
<name>A0ABW6LZG9_9ACTN</name>
<keyword evidence="1" id="KW-0732">Signal</keyword>
<reference evidence="2 3" key="1">
    <citation type="submission" date="2024-10" db="EMBL/GenBank/DDBJ databases">
        <title>The Natural Products Discovery Center: Release of the First 8490 Sequenced Strains for Exploring Actinobacteria Biosynthetic Diversity.</title>
        <authorList>
            <person name="Kalkreuter E."/>
            <person name="Kautsar S.A."/>
            <person name="Yang D."/>
            <person name="Bader C.D."/>
            <person name="Teijaro C.N."/>
            <person name="Fluegel L."/>
            <person name="Davis C.M."/>
            <person name="Simpson J.R."/>
            <person name="Lauterbach L."/>
            <person name="Steele A.D."/>
            <person name="Gui C."/>
            <person name="Meng S."/>
            <person name="Li G."/>
            <person name="Viehrig K."/>
            <person name="Ye F."/>
            <person name="Su P."/>
            <person name="Kiefer A.F."/>
            <person name="Nichols A."/>
            <person name="Cepeda A.J."/>
            <person name="Yan W."/>
            <person name="Fan B."/>
            <person name="Jiang Y."/>
            <person name="Adhikari A."/>
            <person name="Zheng C.-J."/>
            <person name="Schuster L."/>
            <person name="Cowan T.M."/>
            <person name="Smanski M.J."/>
            <person name="Chevrette M.G."/>
            <person name="De Carvalho L.P.S."/>
            <person name="Shen B."/>
        </authorList>
    </citation>
    <scope>NUCLEOTIDE SEQUENCE [LARGE SCALE GENOMIC DNA]</scope>
    <source>
        <strain evidence="2 3">NPDC006488</strain>
    </source>
</reference>
<dbReference type="EMBL" id="JBIAHM010000003">
    <property type="protein sequence ID" value="MFE9599284.1"/>
    <property type="molecule type" value="Genomic_DNA"/>
</dbReference>
<dbReference type="RefSeq" id="WP_388105130.1">
    <property type="nucleotide sequence ID" value="NZ_JBIAHM010000003.1"/>
</dbReference>
<organism evidence="2 3">
    <name type="scientific">Streptomyces hokutonensis</name>
    <dbReference type="NCBI Taxonomy" id="1306990"/>
    <lineage>
        <taxon>Bacteria</taxon>
        <taxon>Bacillati</taxon>
        <taxon>Actinomycetota</taxon>
        <taxon>Actinomycetes</taxon>
        <taxon>Kitasatosporales</taxon>
        <taxon>Streptomycetaceae</taxon>
        <taxon>Streptomyces</taxon>
    </lineage>
</organism>
<proteinExistence type="predicted"/>
<evidence type="ECO:0000256" key="1">
    <source>
        <dbReference type="SAM" id="SignalP"/>
    </source>
</evidence>
<gene>
    <name evidence="2" type="ORF">ACFYNQ_11955</name>
</gene>
<accession>A0ABW6LZG9</accession>
<sequence>MKRRSNTSRTTKRPVHSRAASAGAFAAAATAALMAACPVDVTVTLGSAPHTVVVSQADVPNPVCQIRPR</sequence>
<evidence type="ECO:0000313" key="2">
    <source>
        <dbReference type="EMBL" id="MFE9599284.1"/>
    </source>
</evidence>
<feature type="signal peptide" evidence="1">
    <location>
        <begin position="1"/>
        <end position="35"/>
    </location>
</feature>
<feature type="chain" id="PRO_5047503111" description="Lipoprotein" evidence="1">
    <location>
        <begin position="36"/>
        <end position="69"/>
    </location>
</feature>
<comment type="caution">
    <text evidence="2">The sequence shown here is derived from an EMBL/GenBank/DDBJ whole genome shotgun (WGS) entry which is preliminary data.</text>
</comment>
<dbReference type="Proteomes" id="UP001601303">
    <property type="component" value="Unassembled WGS sequence"/>
</dbReference>
<evidence type="ECO:0000313" key="3">
    <source>
        <dbReference type="Proteomes" id="UP001601303"/>
    </source>
</evidence>
<evidence type="ECO:0008006" key="4">
    <source>
        <dbReference type="Google" id="ProtNLM"/>
    </source>
</evidence>